<reference evidence="2 3" key="1">
    <citation type="journal article" date="2023" name="Nucleic Acids Res.">
        <title>The hologenome of Daphnia magna reveals possible DNA methylation and microbiome-mediated evolution of the host genome.</title>
        <authorList>
            <person name="Chaturvedi A."/>
            <person name="Li X."/>
            <person name="Dhandapani V."/>
            <person name="Marshall H."/>
            <person name="Kissane S."/>
            <person name="Cuenca-Cambronero M."/>
            <person name="Asole G."/>
            <person name="Calvet F."/>
            <person name="Ruiz-Romero M."/>
            <person name="Marangio P."/>
            <person name="Guigo R."/>
            <person name="Rago D."/>
            <person name="Mirbahai L."/>
            <person name="Eastwood N."/>
            <person name="Colbourne J.K."/>
            <person name="Zhou J."/>
            <person name="Mallon E."/>
            <person name="Orsini L."/>
        </authorList>
    </citation>
    <scope>NUCLEOTIDE SEQUENCE [LARGE SCALE GENOMIC DNA]</scope>
    <source>
        <strain evidence="2">LRV0_1</strain>
    </source>
</reference>
<evidence type="ECO:0000256" key="1">
    <source>
        <dbReference type="SAM" id="Phobius"/>
    </source>
</evidence>
<name>A0ABR0AHC5_9CRUS</name>
<feature type="transmembrane region" description="Helical" evidence="1">
    <location>
        <begin position="84"/>
        <end position="101"/>
    </location>
</feature>
<evidence type="ECO:0000313" key="2">
    <source>
        <dbReference type="EMBL" id="KAK4024388.1"/>
    </source>
</evidence>
<organism evidence="2 3">
    <name type="scientific">Daphnia magna</name>
    <dbReference type="NCBI Taxonomy" id="35525"/>
    <lineage>
        <taxon>Eukaryota</taxon>
        <taxon>Metazoa</taxon>
        <taxon>Ecdysozoa</taxon>
        <taxon>Arthropoda</taxon>
        <taxon>Crustacea</taxon>
        <taxon>Branchiopoda</taxon>
        <taxon>Diplostraca</taxon>
        <taxon>Cladocera</taxon>
        <taxon>Anomopoda</taxon>
        <taxon>Daphniidae</taxon>
        <taxon>Daphnia</taxon>
    </lineage>
</organism>
<protein>
    <submittedName>
        <fullName evidence="2">Uncharacterized protein</fullName>
    </submittedName>
</protein>
<accession>A0ABR0AHC5</accession>
<keyword evidence="1" id="KW-0472">Membrane</keyword>
<keyword evidence="3" id="KW-1185">Reference proteome</keyword>
<sequence>MTSSYYHQANGDVQKMNHSLAAILYVYVSTDHRDWDETLHPQAVADDEETVTEPSTADGVMVAPPAPTEVATAQRPIRNKRPPARFFTCLVPFMMLLITVFNPPMVTALILRENLIFKEHVDVTFSESAWTIVTDLNLGPAGDATAYLQQKIRQQLAVADKWKQQGSRPRKIAAK</sequence>
<evidence type="ECO:0000313" key="3">
    <source>
        <dbReference type="Proteomes" id="UP001234178"/>
    </source>
</evidence>
<proteinExistence type="predicted"/>
<gene>
    <name evidence="2" type="ORF">OUZ56_009810</name>
</gene>
<dbReference type="Proteomes" id="UP001234178">
    <property type="component" value="Unassembled WGS sequence"/>
</dbReference>
<dbReference type="EMBL" id="JAOYFB010000037">
    <property type="protein sequence ID" value="KAK4024388.1"/>
    <property type="molecule type" value="Genomic_DNA"/>
</dbReference>
<keyword evidence="1" id="KW-1133">Transmembrane helix</keyword>
<comment type="caution">
    <text evidence="2">The sequence shown here is derived from an EMBL/GenBank/DDBJ whole genome shotgun (WGS) entry which is preliminary data.</text>
</comment>
<keyword evidence="1" id="KW-0812">Transmembrane</keyword>